<evidence type="ECO:0000313" key="1">
    <source>
        <dbReference type="EMBL" id="SDI00138.1"/>
    </source>
</evidence>
<sequence>MSALQVNPTPVIKGKYAQEILTEIKKKPSQKAIERNERAYALLNKLRKGN</sequence>
<dbReference type="RefSeq" id="WP_176786217.1">
    <property type="nucleotide sequence ID" value="NZ_FNCP01000024.1"/>
</dbReference>
<dbReference type="EMBL" id="FNCP01000024">
    <property type="protein sequence ID" value="SDI00138.1"/>
    <property type="molecule type" value="Genomic_DNA"/>
</dbReference>
<proteinExistence type="predicted"/>
<accession>A0A1G8H0E8</accession>
<gene>
    <name evidence="1" type="ORF">SAMN05443529_1249</name>
</gene>
<organism evidence="1 2">
    <name type="scientific">Desulfosporosinus hippei DSM 8344</name>
    <dbReference type="NCBI Taxonomy" id="1121419"/>
    <lineage>
        <taxon>Bacteria</taxon>
        <taxon>Bacillati</taxon>
        <taxon>Bacillota</taxon>
        <taxon>Clostridia</taxon>
        <taxon>Eubacteriales</taxon>
        <taxon>Desulfitobacteriaceae</taxon>
        <taxon>Desulfosporosinus</taxon>
    </lineage>
</organism>
<evidence type="ECO:0000313" key="2">
    <source>
        <dbReference type="Proteomes" id="UP000198656"/>
    </source>
</evidence>
<name>A0A1G8H0E8_9FIRM</name>
<reference evidence="2" key="1">
    <citation type="submission" date="2016-10" db="EMBL/GenBank/DDBJ databases">
        <authorList>
            <person name="Varghese N."/>
            <person name="Submissions S."/>
        </authorList>
    </citation>
    <scope>NUCLEOTIDE SEQUENCE [LARGE SCALE GENOMIC DNA]</scope>
    <source>
        <strain evidence="2">DSM 8344</strain>
    </source>
</reference>
<dbReference type="STRING" id="1121419.SAMN05443529_1249"/>
<protein>
    <submittedName>
        <fullName evidence="1">Uncharacterized protein</fullName>
    </submittedName>
</protein>
<dbReference type="AlphaFoldDB" id="A0A1G8H0E8"/>
<dbReference type="Proteomes" id="UP000198656">
    <property type="component" value="Unassembled WGS sequence"/>
</dbReference>
<keyword evidence="2" id="KW-1185">Reference proteome</keyword>